<comment type="cofactor">
    <cofactor evidence="1 8">
        <name>heme</name>
        <dbReference type="ChEBI" id="CHEBI:30413"/>
    </cofactor>
</comment>
<keyword evidence="9" id="KW-0503">Monooxygenase</keyword>
<dbReference type="PRINTS" id="PR00463">
    <property type="entry name" value="EP450I"/>
</dbReference>
<keyword evidence="5 8" id="KW-0408">Iron</keyword>
<evidence type="ECO:0000256" key="6">
    <source>
        <dbReference type="ARBA" id="ARBA00041546"/>
    </source>
</evidence>
<dbReference type="CDD" id="cd11082">
    <property type="entry name" value="CYP61_CYP710"/>
    <property type="match status" value="1"/>
</dbReference>
<dbReference type="GO" id="GO:0020037">
    <property type="term" value="F:heme binding"/>
    <property type="evidence" value="ECO:0007669"/>
    <property type="project" value="InterPro"/>
</dbReference>
<organism evidence="10">
    <name type="scientific">Polytomella parva</name>
    <dbReference type="NCBI Taxonomy" id="51329"/>
    <lineage>
        <taxon>Eukaryota</taxon>
        <taxon>Viridiplantae</taxon>
        <taxon>Chlorophyta</taxon>
        <taxon>core chlorophytes</taxon>
        <taxon>Chlorophyceae</taxon>
        <taxon>CS clade</taxon>
        <taxon>Chlamydomonadales</taxon>
        <taxon>Chlamydomonadaceae</taxon>
        <taxon>Polytomella</taxon>
    </lineage>
</organism>
<dbReference type="InterPro" id="IPR001128">
    <property type="entry name" value="Cyt_P450"/>
</dbReference>
<evidence type="ECO:0000256" key="9">
    <source>
        <dbReference type="RuleBase" id="RU000461"/>
    </source>
</evidence>
<feature type="binding site" description="axial binding residue" evidence="8">
    <location>
        <position position="468"/>
    </location>
    <ligand>
        <name>heme</name>
        <dbReference type="ChEBI" id="CHEBI:30413"/>
    </ligand>
    <ligandPart>
        <name>Fe</name>
        <dbReference type="ChEBI" id="CHEBI:18248"/>
    </ligandPart>
</feature>
<dbReference type="GO" id="GO:0016125">
    <property type="term" value="P:sterol metabolic process"/>
    <property type="evidence" value="ECO:0007669"/>
    <property type="project" value="TreeGrafter"/>
</dbReference>
<sequence>MEATIAPVKATSSVSKLLDRLGLSDDLSVHIPSAGKIAAASGALVAAYALYEQAKFNSFKKTNDGKGLSGPKYVVPFIGGIVEMVKNPYKFWEKQRLYSFPGYSWHSLAGQFSVFVTDAALCRHIFNHNSEDSLLLALHPVAKTVLGERNIAFLHGDEHKQIRRSFAALFSRKALGVYVRKQDQIIQEHLQQWLSKEGPREIRNFVRDLNQETSQMVFAGPYLDDPKEKAEFGVAYRNMTDAFLGFPLCIPGTGVWKGRQGRFFIIKVLTKAARRSKARMAAGQEPECLLDFWSTQVLKEVEEAKANGTPLPFYYEDTKMADTVMDFLFASQDASTASLVWTLTMMAERPDILNRVRAEQLKLREDPTAPIVNEILNEAVFPRQVVKEVLRYRPPAPMVPQHVMQPFKVDDNYTAPKGTLLIPSLWGASLQGYENAAEFDPDRFGPERKEDVKYAGNFLVFGHGPHYCVGKEYAQTHLACFLSRISTAIDWTRVRSEISDNTIYLPTLYPADSVLDIKPRAVVVAATA</sequence>
<comment type="similarity">
    <text evidence="2 9">Belongs to the cytochrome P450 family.</text>
</comment>
<evidence type="ECO:0000256" key="7">
    <source>
        <dbReference type="ARBA" id="ARBA00047463"/>
    </source>
</evidence>
<evidence type="ECO:0000256" key="1">
    <source>
        <dbReference type="ARBA" id="ARBA00001971"/>
    </source>
</evidence>
<gene>
    <name evidence="10" type="ORF">PPAR00522_LOCUS12747</name>
</gene>
<dbReference type="EMBL" id="HBFM01019546">
    <property type="protein sequence ID" value="CAD8776921.1"/>
    <property type="molecule type" value="Transcribed_RNA"/>
</dbReference>
<reference evidence="10" key="1">
    <citation type="submission" date="2021-01" db="EMBL/GenBank/DDBJ databases">
        <authorList>
            <person name="Corre E."/>
            <person name="Pelletier E."/>
            <person name="Niang G."/>
            <person name="Scheremetjew M."/>
            <person name="Finn R."/>
            <person name="Kale V."/>
            <person name="Holt S."/>
            <person name="Cochrane G."/>
            <person name="Meng A."/>
            <person name="Brown T."/>
            <person name="Cohen L."/>
        </authorList>
    </citation>
    <scope>NUCLEOTIDE SEQUENCE</scope>
    <source>
        <strain evidence="10">SAG 63-3</strain>
    </source>
</reference>
<dbReference type="GO" id="GO:0004497">
    <property type="term" value="F:monooxygenase activity"/>
    <property type="evidence" value="ECO:0007669"/>
    <property type="project" value="UniProtKB-KW"/>
</dbReference>
<evidence type="ECO:0000256" key="4">
    <source>
        <dbReference type="ARBA" id="ARBA00023002"/>
    </source>
</evidence>
<dbReference type="GO" id="GO:0000249">
    <property type="term" value="F:C-22 sterol desaturase (NADPH) activity"/>
    <property type="evidence" value="ECO:0007669"/>
    <property type="project" value="UniProtKB-EC"/>
</dbReference>
<dbReference type="AlphaFoldDB" id="A0A7S0V0I1"/>
<comment type="catalytic activity">
    <reaction evidence="7">
        <text>5-dehydroepisterol + NADPH + O2 + H(+) = ergosta-5,7,22,24(28)-tetraen-3beta-ol + NADP(+) + 2 H2O</text>
        <dbReference type="Rhea" id="RHEA:33467"/>
        <dbReference type="ChEBI" id="CHEBI:15377"/>
        <dbReference type="ChEBI" id="CHEBI:15378"/>
        <dbReference type="ChEBI" id="CHEBI:15379"/>
        <dbReference type="ChEBI" id="CHEBI:18249"/>
        <dbReference type="ChEBI" id="CHEBI:52972"/>
        <dbReference type="ChEBI" id="CHEBI:57783"/>
        <dbReference type="ChEBI" id="CHEBI:58349"/>
        <dbReference type="EC" id="1.14.19.41"/>
    </reaction>
</comment>
<dbReference type="PROSITE" id="PS00086">
    <property type="entry name" value="CYTOCHROME_P450"/>
    <property type="match status" value="1"/>
</dbReference>
<dbReference type="GO" id="GO:0005506">
    <property type="term" value="F:iron ion binding"/>
    <property type="evidence" value="ECO:0007669"/>
    <property type="project" value="InterPro"/>
</dbReference>
<dbReference type="InterPro" id="IPR002401">
    <property type="entry name" value="Cyt_P450_E_grp-I"/>
</dbReference>
<accession>A0A7S0V0I1</accession>
<keyword evidence="4 9" id="KW-0560">Oxidoreductase</keyword>
<dbReference type="PANTHER" id="PTHR24286">
    <property type="entry name" value="CYTOCHROME P450 26"/>
    <property type="match status" value="1"/>
</dbReference>
<dbReference type="PRINTS" id="PR00385">
    <property type="entry name" value="P450"/>
</dbReference>
<dbReference type="SUPFAM" id="SSF48264">
    <property type="entry name" value="Cytochrome P450"/>
    <property type="match status" value="1"/>
</dbReference>
<evidence type="ECO:0000313" key="10">
    <source>
        <dbReference type="EMBL" id="CAD8776921.1"/>
    </source>
</evidence>
<keyword evidence="3 8" id="KW-0479">Metal-binding</keyword>
<evidence type="ECO:0000256" key="3">
    <source>
        <dbReference type="ARBA" id="ARBA00022723"/>
    </source>
</evidence>
<evidence type="ECO:0000256" key="5">
    <source>
        <dbReference type="ARBA" id="ARBA00023004"/>
    </source>
</evidence>
<dbReference type="InterPro" id="IPR017972">
    <property type="entry name" value="Cyt_P450_CS"/>
</dbReference>
<dbReference type="Pfam" id="PF00067">
    <property type="entry name" value="p450"/>
    <property type="match status" value="1"/>
</dbReference>
<keyword evidence="8 9" id="KW-0349">Heme</keyword>
<proteinExistence type="inferred from homology"/>
<dbReference type="InterPro" id="IPR036396">
    <property type="entry name" value="Cyt_P450_sf"/>
</dbReference>
<evidence type="ECO:0000256" key="2">
    <source>
        <dbReference type="ARBA" id="ARBA00010617"/>
    </source>
</evidence>
<name>A0A7S0V0I1_9CHLO</name>
<protein>
    <recommendedName>
        <fullName evidence="6">C-22 sterol desaturase</fullName>
    </recommendedName>
</protein>
<evidence type="ECO:0000256" key="8">
    <source>
        <dbReference type="PIRSR" id="PIRSR602401-1"/>
    </source>
</evidence>
<dbReference type="PANTHER" id="PTHR24286:SF228">
    <property type="entry name" value="C-22 STEROL DESATURASE ERG5"/>
    <property type="match status" value="1"/>
</dbReference>
<dbReference type="Gene3D" id="1.10.630.10">
    <property type="entry name" value="Cytochrome P450"/>
    <property type="match status" value="1"/>
</dbReference>